<dbReference type="PANTHER" id="PTHR14456:SF2">
    <property type="entry name" value="INOSITOL-PENTAKISPHOSPHATE 2-KINASE"/>
    <property type="match status" value="1"/>
</dbReference>
<dbReference type="Pfam" id="PF06090">
    <property type="entry name" value="Ins_P5_2-kin"/>
    <property type="match status" value="1"/>
</dbReference>
<protein>
    <recommendedName>
        <fullName evidence="4 9">Inositol-pentakisphosphate 2-kinase</fullName>
        <ecNumber evidence="3 9">2.7.1.158</ecNumber>
    </recommendedName>
</protein>
<dbReference type="PANTHER" id="PTHR14456">
    <property type="entry name" value="INOSITOL POLYPHOSPHATE KINASE 1"/>
    <property type="match status" value="1"/>
</dbReference>
<comment type="function">
    <text evidence="9">Phosphorylates Ins(1,3,4,5,6)P5 at position 2 to form Ins(1,2,3,4,5,6)P6 (InsP6 or phytate).</text>
</comment>
<comment type="catalytic activity">
    <reaction evidence="9">
        <text>1D-myo-inositol 1,3,4,5,6-pentakisphosphate + ATP = 1D-myo-inositol hexakisphosphate + ADP + H(+)</text>
        <dbReference type="Rhea" id="RHEA:20313"/>
        <dbReference type="ChEBI" id="CHEBI:15378"/>
        <dbReference type="ChEBI" id="CHEBI:30616"/>
        <dbReference type="ChEBI" id="CHEBI:57733"/>
        <dbReference type="ChEBI" id="CHEBI:58130"/>
        <dbReference type="ChEBI" id="CHEBI:456216"/>
        <dbReference type="EC" id="2.7.1.158"/>
    </reaction>
</comment>
<keyword evidence="7 9" id="KW-0418">Kinase</keyword>
<dbReference type="GO" id="GO:0035299">
    <property type="term" value="F:inositol-1,3,4,5,6-pentakisphosphate 2-kinase activity"/>
    <property type="evidence" value="ECO:0007669"/>
    <property type="project" value="UniProtKB-EC"/>
</dbReference>
<keyword evidence="11" id="KW-1185">Reference proteome</keyword>
<dbReference type="AlphaFoldDB" id="A0AAD5WQW9"/>
<comment type="domain">
    <text evidence="9">The EXKPK motif is conserved in inositol-pentakisphosphate 2-kinases of both family 1 and 2.</text>
</comment>
<proteinExistence type="inferred from homology"/>
<dbReference type="GO" id="GO:0032958">
    <property type="term" value="P:inositol phosphate biosynthetic process"/>
    <property type="evidence" value="ECO:0007669"/>
    <property type="project" value="TreeGrafter"/>
</dbReference>
<dbReference type="Proteomes" id="UP001201980">
    <property type="component" value="Unassembled WGS sequence"/>
</dbReference>
<dbReference type="GO" id="GO:0005634">
    <property type="term" value="C:nucleus"/>
    <property type="evidence" value="ECO:0007669"/>
    <property type="project" value="TreeGrafter"/>
</dbReference>
<keyword evidence="6 9" id="KW-0547">Nucleotide-binding</keyword>
<evidence type="ECO:0000256" key="5">
    <source>
        <dbReference type="ARBA" id="ARBA00022679"/>
    </source>
</evidence>
<dbReference type="EC" id="2.7.1.158" evidence="3 9"/>
<dbReference type="EMBL" id="JAKWBI020000193">
    <property type="protein sequence ID" value="KAJ2899600.1"/>
    <property type="molecule type" value="Genomic_DNA"/>
</dbReference>
<evidence type="ECO:0000256" key="8">
    <source>
        <dbReference type="ARBA" id="ARBA00022840"/>
    </source>
</evidence>
<name>A0AAD5WQW9_9PEZI</name>
<comment type="function">
    <text evidence="1">Has kinase activity and phosphorylates inositol-1,3,4,5,6-pentakisphosphate (Ins(1,3,4,5,6)P5) to produce 1,2,3,4,5,6-hexakisphosphate (InsP6), also known as phytate.</text>
</comment>
<keyword evidence="8 9" id="KW-0067">ATP-binding</keyword>
<comment type="caution">
    <text evidence="10">The sequence shown here is derived from an EMBL/GenBank/DDBJ whole genome shotgun (WGS) entry which is preliminary data.</text>
</comment>
<dbReference type="GO" id="GO:0005524">
    <property type="term" value="F:ATP binding"/>
    <property type="evidence" value="ECO:0007669"/>
    <property type="project" value="UniProtKB-KW"/>
</dbReference>
<evidence type="ECO:0000256" key="2">
    <source>
        <dbReference type="ARBA" id="ARBA00008305"/>
    </source>
</evidence>
<evidence type="ECO:0000256" key="3">
    <source>
        <dbReference type="ARBA" id="ARBA00012023"/>
    </source>
</evidence>
<evidence type="ECO:0000256" key="7">
    <source>
        <dbReference type="ARBA" id="ARBA00022777"/>
    </source>
</evidence>
<evidence type="ECO:0000313" key="11">
    <source>
        <dbReference type="Proteomes" id="UP001201980"/>
    </source>
</evidence>
<dbReference type="InterPro" id="IPR009286">
    <property type="entry name" value="Ins_P5_2-kin"/>
</dbReference>
<accession>A0AAD5WQW9</accession>
<evidence type="ECO:0000256" key="9">
    <source>
        <dbReference type="RuleBase" id="RU364126"/>
    </source>
</evidence>
<evidence type="ECO:0000256" key="4">
    <source>
        <dbReference type="ARBA" id="ARBA00014846"/>
    </source>
</evidence>
<keyword evidence="5 9" id="KW-0808">Transferase</keyword>
<evidence type="ECO:0000313" key="10">
    <source>
        <dbReference type="EMBL" id="KAJ2899600.1"/>
    </source>
</evidence>
<evidence type="ECO:0000256" key="6">
    <source>
        <dbReference type="ARBA" id="ARBA00022741"/>
    </source>
</evidence>
<evidence type="ECO:0000256" key="1">
    <source>
        <dbReference type="ARBA" id="ARBA00003979"/>
    </source>
</evidence>
<gene>
    <name evidence="10" type="ORF">MKZ38_002974</name>
</gene>
<comment type="similarity">
    <text evidence="2">Belongs to the IPK1 type 1 family.</text>
</comment>
<reference evidence="10" key="1">
    <citation type="submission" date="2022-07" db="EMBL/GenBank/DDBJ databases">
        <title>Draft genome sequence of Zalerion maritima ATCC 34329, a (micro)plastics degrading marine fungus.</title>
        <authorList>
            <person name="Paco A."/>
            <person name="Goncalves M.F.M."/>
            <person name="Rocha-Santos T.A.P."/>
            <person name="Alves A."/>
        </authorList>
    </citation>
    <scope>NUCLEOTIDE SEQUENCE</scope>
    <source>
        <strain evidence="10">ATCC 34329</strain>
    </source>
</reference>
<organism evidence="10 11">
    <name type="scientific">Zalerion maritima</name>
    <dbReference type="NCBI Taxonomy" id="339359"/>
    <lineage>
        <taxon>Eukaryota</taxon>
        <taxon>Fungi</taxon>
        <taxon>Dikarya</taxon>
        <taxon>Ascomycota</taxon>
        <taxon>Pezizomycotina</taxon>
        <taxon>Sordariomycetes</taxon>
        <taxon>Lulworthiomycetidae</taxon>
        <taxon>Lulworthiales</taxon>
        <taxon>Lulworthiaceae</taxon>
        <taxon>Zalerion</taxon>
    </lineage>
</organism>
<sequence length="339" mass="39034">MAIKMGARSRLPRGCIARFVGEGAANVVFELTFPDPSSQNTQEFRGYLLRVPKAGKNTYTYPELQSYWEHDIVPIFGRDWLVEQRLVDLTVSDIIPHLNKVLTAEDERKPKPKRRVDFIGGRVDNVKYGMLVEDMRKKSPTDFVIEFKPKWLTQSPSAPADAKRCRTCAREALRQHKDNKGGMRRTFCPLDLLRSEYDPKAQEALCAALVPELDPFSTQFHLFSEWLRTNQLLKTLARVQQESDRHGTLRKENHDPNFELAMALRDCSCFIRIPGAAECANGNGVAARRVVEAKLGDVDKKNWEKKLGYWRELEEDLCQGYYRGTEKPRQRTKCQLERS</sequence>